<dbReference type="CDD" id="cd01821">
    <property type="entry name" value="Rhamnogalacturan_acetylesterase_like"/>
    <property type="match status" value="1"/>
</dbReference>
<evidence type="ECO:0000313" key="5">
    <source>
        <dbReference type="Proteomes" id="UP000317624"/>
    </source>
</evidence>
<sequence length="272" mass="30455">MPTQKTLSRRWPLLATLLLLSGWLLSMAAPKPRPTLYLIGDSTVKNGQGRGDGGLWGWGYYLPVAFDTVRLRVENGARGGTSTRTFRSQGWWEKVRPKIRPGDYVMMQFGHNDSSPLTDSTRARGTIKSNGDESQEVYNYLTKQKEVVHSYGWYLRQYISEAQQLGATVIVCSPIPRNEWADGKVKRNRADYGQWAAEAACQGHATFIDLNQLIADRYDQVGEATVRSTYFNATDHTHTIEAGARLNAELVAQGIRQAKGLSLKKYLKKAAN</sequence>
<dbReference type="PANTHER" id="PTHR43695">
    <property type="entry name" value="PUTATIVE (AFU_ORTHOLOGUE AFUA_2G17250)-RELATED"/>
    <property type="match status" value="1"/>
</dbReference>
<protein>
    <submittedName>
        <fullName evidence="4">Rhamnogalacturonan acetylesterase</fullName>
    </submittedName>
</protein>
<proteinExistence type="inferred from homology"/>
<organism evidence="4 5">
    <name type="scientific">Hymenobacter setariae</name>
    <dbReference type="NCBI Taxonomy" id="2594794"/>
    <lineage>
        <taxon>Bacteria</taxon>
        <taxon>Pseudomonadati</taxon>
        <taxon>Bacteroidota</taxon>
        <taxon>Cytophagia</taxon>
        <taxon>Cytophagales</taxon>
        <taxon>Hymenobacteraceae</taxon>
        <taxon>Hymenobacter</taxon>
    </lineage>
</organism>
<keyword evidence="2" id="KW-0378">Hydrolase</keyword>
<dbReference type="EMBL" id="VMRJ01000001">
    <property type="protein sequence ID" value="TVT43169.1"/>
    <property type="molecule type" value="Genomic_DNA"/>
</dbReference>
<dbReference type="SUPFAM" id="SSF52266">
    <property type="entry name" value="SGNH hydrolase"/>
    <property type="match status" value="1"/>
</dbReference>
<evidence type="ECO:0000259" key="3">
    <source>
        <dbReference type="Pfam" id="PF13472"/>
    </source>
</evidence>
<dbReference type="GO" id="GO:0016788">
    <property type="term" value="F:hydrolase activity, acting on ester bonds"/>
    <property type="evidence" value="ECO:0007669"/>
    <property type="project" value="UniProtKB-ARBA"/>
</dbReference>
<reference evidence="4 5" key="1">
    <citation type="submission" date="2019-07" db="EMBL/GenBank/DDBJ databases">
        <title>Hymenobacter sp. straun FUR1 Genome sequencing and assembly.</title>
        <authorList>
            <person name="Chhetri G."/>
        </authorList>
    </citation>
    <scope>NUCLEOTIDE SEQUENCE [LARGE SCALE GENOMIC DNA]</scope>
    <source>
        <strain evidence="4 5">Fur1</strain>
    </source>
</reference>
<dbReference type="InterPro" id="IPR036514">
    <property type="entry name" value="SGNH_hydro_sf"/>
</dbReference>
<dbReference type="Proteomes" id="UP000317624">
    <property type="component" value="Unassembled WGS sequence"/>
</dbReference>
<dbReference type="PANTHER" id="PTHR43695:SF1">
    <property type="entry name" value="RHAMNOGALACTURONAN ACETYLESTERASE"/>
    <property type="match status" value="1"/>
</dbReference>
<dbReference type="Gene3D" id="3.40.50.1110">
    <property type="entry name" value="SGNH hydrolase"/>
    <property type="match status" value="1"/>
</dbReference>
<dbReference type="Pfam" id="PF13472">
    <property type="entry name" value="Lipase_GDSL_2"/>
    <property type="match status" value="1"/>
</dbReference>
<dbReference type="AlphaFoldDB" id="A0A558C306"/>
<dbReference type="InterPro" id="IPR037459">
    <property type="entry name" value="RhgT-like"/>
</dbReference>
<evidence type="ECO:0000256" key="1">
    <source>
        <dbReference type="ARBA" id="ARBA00008668"/>
    </source>
</evidence>
<dbReference type="OrthoDB" id="9802318at2"/>
<name>A0A558C306_9BACT</name>
<gene>
    <name evidence="4" type="ORF">FNT36_03505</name>
</gene>
<evidence type="ECO:0000256" key="2">
    <source>
        <dbReference type="ARBA" id="ARBA00022801"/>
    </source>
</evidence>
<keyword evidence="5" id="KW-1185">Reference proteome</keyword>
<comment type="caution">
    <text evidence="4">The sequence shown here is derived from an EMBL/GenBank/DDBJ whole genome shotgun (WGS) entry which is preliminary data.</text>
</comment>
<evidence type="ECO:0000313" key="4">
    <source>
        <dbReference type="EMBL" id="TVT43169.1"/>
    </source>
</evidence>
<comment type="similarity">
    <text evidence="1">Belongs to the 'GDSL' lipolytic enzyme family.</text>
</comment>
<feature type="domain" description="SGNH hydrolase-type esterase" evidence="3">
    <location>
        <begin position="38"/>
        <end position="245"/>
    </location>
</feature>
<dbReference type="RefSeq" id="WP_144844405.1">
    <property type="nucleotide sequence ID" value="NZ_VMRJ01000001.1"/>
</dbReference>
<dbReference type="InterPro" id="IPR013830">
    <property type="entry name" value="SGNH_hydro"/>
</dbReference>
<accession>A0A558C306</accession>